<evidence type="ECO:0000256" key="15">
    <source>
        <dbReference type="ARBA" id="ARBA00023211"/>
    </source>
</evidence>
<dbReference type="InterPro" id="IPR003100">
    <property type="entry name" value="PAZ_dom"/>
</dbReference>
<keyword evidence="12" id="KW-0460">Magnesium</keyword>
<dbReference type="PROSITE" id="PS00517">
    <property type="entry name" value="RNASE_3_1"/>
    <property type="match status" value="1"/>
</dbReference>
<dbReference type="PROSITE" id="PS50821">
    <property type="entry name" value="PAZ"/>
    <property type="match status" value="1"/>
</dbReference>
<evidence type="ECO:0000256" key="4">
    <source>
        <dbReference type="ARBA" id="ARBA00022721"/>
    </source>
</evidence>
<dbReference type="SMART" id="SM00535">
    <property type="entry name" value="RIBOc"/>
    <property type="match status" value="2"/>
</dbReference>
<comment type="caution">
    <text evidence="24">The sequence shown here is derived from an EMBL/GenBank/DDBJ whole genome shotgun (WGS) entry which is preliminary data.</text>
</comment>
<feature type="domain" description="Dicer dsRNA-binding fold" evidence="23">
    <location>
        <begin position="620"/>
        <end position="708"/>
    </location>
</feature>
<dbReference type="SMART" id="SM00487">
    <property type="entry name" value="DEXDc"/>
    <property type="match status" value="1"/>
</dbReference>
<keyword evidence="14" id="KW-0051">Antiviral defense</keyword>
<comment type="cofactor">
    <cofactor evidence="2">
        <name>Mg(2+)</name>
        <dbReference type="ChEBI" id="CHEBI:18420"/>
    </cofactor>
</comment>
<dbReference type="InterPro" id="IPR027417">
    <property type="entry name" value="P-loop_NTPase"/>
</dbReference>
<dbReference type="InterPro" id="IPR000999">
    <property type="entry name" value="RNase_III_dom"/>
</dbReference>
<dbReference type="InterPro" id="IPR056755">
    <property type="entry name" value="DSRM_2"/>
</dbReference>
<evidence type="ECO:0000256" key="16">
    <source>
        <dbReference type="ARBA" id="ARBA00035116"/>
    </source>
</evidence>
<dbReference type="InterPro" id="IPR005034">
    <property type="entry name" value="Dicer_dimerisation"/>
</dbReference>
<feature type="region of interest" description="Disordered" evidence="18">
    <location>
        <begin position="1"/>
        <end position="50"/>
    </location>
</feature>
<keyword evidence="11" id="KW-0067">ATP-binding</keyword>
<evidence type="ECO:0000313" key="24">
    <source>
        <dbReference type="EMBL" id="PNP43160.1"/>
    </source>
</evidence>
<dbReference type="PROSITE" id="PS51194">
    <property type="entry name" value="HELICASE_CTER"/>
    <property type="match status" value="1"/>
</dbReference>
<dbReference type="Gene3D" id="1.10.1520.10">
    <property type="entry name" value="Ribonuclease III domain"/>
    <property type="match status" value="2"/>
</dbReference>
<dbReference type="PROSITE" id="PS51192">
    <property type="entry name" value="HELICASE_ATP_BIND_1"/>
    <property type="match status" value="1"/>
</dbReference>
<evidence type="ECO:0000256" key="11">
    <source>
        <dbReference type="ARBA" id="ARBA00022840"/>
    </source>
</evidence>
<dbReference type="Pfam" id="PF00636">
    <property type="entry name" value="Ribonuclease_3"/>
    <property type="match status" value="2"/>
</dbReference>
<dbReference type="Pfam" id="PF03368">
    <property type="entry name" value="Dicer_dimer"/>
    <property type="match status" value="1"/>
</dbReference>
<keyword evidence="4" id="KW-0930">Antiviral protein</keyword>
<keyword evidence="9" id="KW-0347">Helicase</keyword>
<dbReference type="EMBL" id="MTYH01000049">
    <property type="protein sequence ID" value="PNP43160.1"/>
    <property type="molecule type" value="Genomic_DNA"/>
</dbReference>
<dbReference type="GO" id="GO:0005524">
    <property type="term" value="F:ATP binding"/>
    <property type="evidence" value="ECO:0007669"/>
    <property type="project" value="UniProtKB-KW"/>
</dbReference>
<dbReference type="PANTHER" id="PTHR14950:SF62">
    <property type="entry name" value="DICER-LIKE PROTEIN 1"/>
    <property type="match status" value="1"/>
</dbReference>
<dbReference type="GO" id="GO:0051607">
    <property type="term" value="P:defense response to virus"/>
    <property type="evidence" value="ECO:0007669"/>
    <property type="project" value="UniProtKB-KW"/>
</dbReference>
<evidence type="ECO:0000256" key="12">
    <source>
        <dbReference type="ARBA" id="ARBA00022842"/>
    </source>
</evidence>
<evidence type="ECO:0000259" key="22">
    <source>
        <dbReference type="PROSITE" id="PS51194"/>
    </source>
</evidence>
<dbReference type="Proteomes" id="UP000236546">
    <property type="component" value="Unassembled WGS sequence"/>
</dbReference>
<feature type="domain" description="Helicase C-terminal" evidence="22">
    <location>
        <begin position="431"/>
        <end position="596"/>
    </location>
</feature>
<dbReference type="CDD" id="cd00593">
    <property type="entry name" value="RIBOc"/>
    <property type="match status" value="2"/>
</dbReference>
<dbReference type="GO" id="GO:0005634">
    <property type="term" value="C:nucleus"/>
    <property type="evidence" value="ECO:0007669"/>
    <property type="project" value="TreeGrafter"/>
</dbReference>
<evidence type="ECO:0000256" key="5">
    <source>
        <dbReference type="ARBA" id="ARBA00022723"/>
    </source>
</evidence>
<evidence type="ECO:0000259" key="20">
    <source>
        <dbReference type="PROSITE" id="PS50821"/>
    </source>
</evidence>
<evidence type="ECO:0000256" key="17">
    <source>
        <dbReference type="PROSITE-ProRule" id="PRU00657"/>
    </source>
</evidence>
<feature type="domain" description="RNase III" evidence="19">
    <location>
        <begin position="1026"/>
        <end position="1166"/>
    </location>
</feature>
<evidence type="ECO:0000256" key="13">
    <source>
        <dbReference type="ARBA" id="ARBA00022884"/>
    </source>
</evidence>
<evidence type="ECO:0000256" key="14">
    <source>
        <dbReference type="ARBA" id="ARBA00023118"/>
    </source>
</evidence>
<dbReference type="InterPro" id="IPR038248">
    <property type="entry name" value="Dicer_dimer_sf"/>
</dbReference>
<dbReference type="Pfam" id="PF24995">
    <property type="entry name" value="DSRM_2"/>
    <property type="match status" value="1"/>
</dbReference>
<dbReference type="Pfam" id="PF00271">
    <property type="entry name" value="Helicase_C"/>
    <property type="match status" value="1"/>
</dbReference>
<evidence type="ECO:0000256" key="18">
    <source>
        <dbReference type="SAM" id="MobiDB-lite"/>
    </source>
</evidence>
<evidence type="ECO:0000256" key="3">
    <source>
        <dbReference type="ARBA" id="ARBA00020797"/>
    </source>
</evidence>
<dbReference type="GO" id="GO:0003677">
    <property type="term" value="F:DNA binding"/>
    <property type="evidence" value="ECO:0007669"/>
    <property type="project" value="InterPro"/>
</dbReference>
<evidence type="ECO:0000256" key="7">
    <source>
        <dbReference type="ARBA" id="ARBA00022741"/>
    </source>
</evidence>
<dbReference type="Gene3D" id="3.30.160.380">
    <property type="entry name" value="Dicer dimerisation domain"/>
    <property type="match status" value="1"/>
</dbReference>
<dbReference type="GO" id="GO:0046872">
    <property type="term" value="F:metal ion binding"/>
    <property type="evidence" value="ECO:0007669"/>
    <property type="project" value="UniProtKB-KW"/>
</dbReference>
<feature type="domain" description="Helicase ATP-binding" evidence="21">
    <location>
        <begin position="106"/>
        <end position="285"/>
    </location>
</feature>
<gene>
    <name evidence="24" type="ORF">TGAMA5MH_05094</name>
</gene>
<dbReference type="PROSITE" id="PS51327">
    <property type="entry name" value="DICER_DSRBF"/>
    <property type="match status" value="1"/>
</dbReference>
<keyword evidence="8" id="KW-0378">Hydrolase</keyword>
<feature type="compositionally biased region" description="Acidic residues" evidence="18">
    <location>
        <begin position="18"/>
        <end position="29"/>
    </location>
</feature>
<keyword evidence="5" id="KW-0479">Metal-binding</keyword>
<dbReference type="Gene3D" id="3.40.50.300">
    <property type="entry name" value="P-loop containing nucleotide triphosphate hydrolases"/>
    <property type="match status" value="2"/>
</dbReference>
<dbReference type="CDD" id="cd18034">
    <property type="entry name" value="DEXHc_dicer"/>
    <property type="match status" value="1"/>
</dbReference>
<dbReference type="Pfam" id="PF04851">
    <property type="entry name" value="ResIII"/>
    <property type="match status" value="1"/>
</dbReference>
<dbReference type="InterPro" id="IPR014001">
    <property type="entry name" value="Helicase_ATP-bd"/>
</dbReference>
<name>A0A2K0TCA9_9HYPO</name>
<evidence type="ECO:0000313" key="25">
    <source>
        <dbReference type="Proteomes" id="UP000236546"/>
    </source>
</evidence>
<evidence type="ECO:0000256" key="2">
    <source>
        <dbReference type="ARBA" id="ARBA00001946"/>
    </source>
</evidence>
<dbReference type="SUPFAM" id="SSF69065">
    <property type="entry name" value="RNase III domain-like"/>
    <property type="match status" value="2"/>
</dbReference>
<keyword evidence="13 17" id="KW-0694">RNA-binding</keyword>
<dbReference type="InterPro" id="IPR036389">
    <property type="entry name" value="RNase_III_sf"/>
</dbReference>
<dbReference type="PROSITE" id="PS50142">
    <property type="entry name" value="RNASE_3_2"/>
    <property type="match status" value="2"/>
</dbReference>
<dbReference type="OrthoDB" id="416741at2759"/>
<evidence type="ECO:0000259" key="21">
    <source>
        <dbReference type="PROSITE" id="PS51192"/>
    </source>
</evidence>
<proteinExistence type="inferred from homology"/>
<accession>A0A2K0TCA9</accession>
<comment type="cofactor">
    <cofactor evidence="1">
        <name>Mn(2+)</name>
        <dbReference type="ChEBI" id="CHEBI:29035"/>
    </cofactor>
</comment>
<evidence type="ECO:0000256" key="6">
    <source>
        <dbReference type="ARBA" id="ARBA00022737"/>
    </source>
</evidence>
<dbReference type="GO" id="GO:0003723">
    <property type="term" value="F:RNA binding"/>
    <property type="evidence" value="ECO:0007669"/>
    <property type="project" value="UniProtKB-UniRule"/>
</dbReference>
<keyword evidence="10" id="KW-0862">Zinc</keyword>
<keyword evidence="15" id="KW-0464">Manganese</keyword>
<organism evidence="24 25">
    <name type="scientific">Trichoderma gamsii</name>
    <dbReference type="NCBI Taxonomy" id="398673"/>
    <lineage>
        <taxon>Eukaryota</taxon>
        <taxon>Fungi</taxon>
        <taxon>Dikarya</taxon>
        <taxon>Ascomycota</taxon>
        <taxon>Pezizomycotina</taxon>
        <taxon>Sordariomycetes</taxon>
        <taxon>Hypocreomycetidae</taxon>
        <taxon>Hypocreales</taxon>
        <taxon>Hypocreaceae</taxon>
        <taxon>Trichoderma</taxon>
    </lineage>
</organism>
<dbReference type="GO" id="GO:0030422">
    <property type="term" value="P:siRNA processing"/>
    <property type="evidence" value="ECO:0007669"/>
    <property type="project" value="TreeGrafter"/>
</dbReference>
<keyword evidence="7" id="KW-0547">Nucleotide-binding</keyword>
<dbReference type="InterPro" id="IPR006935">
    <property type="entry name" value="Helicase/UvrB_N"/>
</dbReference>
<feature type="domain" description="PAZ" evidence="20">
    <location>
        <begin position="857"/>
        <end position="987"/>
    </location>
</feature>
<evidence type="ECO:0000259" key="23">
    <source>
        <dbReference type="PROSITE" id="PS51327"/>
    </source>
</evidence>
<dbReference type="SMART" id="SM00490">
    <property type="entry name" value="HELICc"/>
    <property type="match status" value="1"/>
</dbReference>
<dbReference type="GO" id="GO:0005737">
    <property type="term" value="C:cytoplasm"/>
    <property type="evidence" value="ECO:0007669"/>
    <property type="project" value="TreeGrafter"/>
</dbReference>
<dbReference type="SUPFAM" id="SSF52540">
    <property type="entry name" value="P-loop containing nucleoside triphosphate hydrolases"/>
    <property type="match status" value="1"/>
</dbReference>
<protein>
    <recommendedName>
        <fullName evidence="3">Dicer-like protein 1</fullName>
    </recommendedName>
</protein>
<evidence type="ECO:0000259" key="19">
    <source>
        <dbReference type="PROSITE" id="PS50142"/>
    </source>
</evidence>
<evidence type="ECO:0000256" key="1">
    <source>
        <dbReference type="ARBA" id="ARBA00001936"/>
    </source>
</evidence>
<evidence type="ECO:0000256" key="8">
    <source>
        <dbReference type="ARBA" id="ARBA00022801"/>
    </source>
</evidence>
<dbReference type="FunFam" id="1.10.1520.10:FF:000015">
    <property type="entry name" value="Dicer-like protein 1"/>
    <property type="match status" value="1"/>
</dbReference>
<feature type="domain" description="RNase III" evidence="19">
    <location>
        <begin position="1217"/>
        <end position="1383"/>
    </location>
</feature>
<evidence type="ECO:0000256" key="9">
    <source>
        <dbReference type="ARBA" id="ARBA00022806"/>
    </source>
</evidence>
<dbReference type="GO" id="GO:0004525">
    <property type="term" value="F:ribonuclease III activity"/>
    <property type="evidence" value="ECO:0007669"/>
    <property type="project" value="InterPro"/>
</dbReference>
<comment type="similarity">
    <text evidence="16 17">Belongs to the helicase family. Dicer subfamily.</text>
</comment>
<evidence type="ECO:0000256" key="10">
    <source>
        <dbReference type="ARBA" id="ARBA00022833"/>
    </source>
</evidence>
<dbReference type="GO" id="GO:0050688">
    <property type="term" value="P:regulation of defense response to virus"/>
    <property type="evidence" value="ECO:0007669"/>
    <property type="project" value="UniProtKB-KW"/>
</dbReference>
<dbReference type="InterPro" id="IPR001650">
    <property type="entry name" value="Helicase_C-like"/>
</dbReference>
<dbReference type="PANTHER" id="PTHR14950">
    <property type="entry name" value="DICER-RELATED"/>
    <property type="match status" value="1"/>
</dbReference>
<sequence length="1518" mass="170911">MSAIPSPPLEDVVREPDDQPELEDIVEDEEQKKDDDQAQEAPVAKNRKQDMKFQEWLEKNQKEVLKASKADMDSRLERLDKISIEKLLRGSSERIIASPREYQIDLYERAKNENTIVVLDTGTGKTLIAALLLRRVLEVEVENRAKGYTPKTAFFIVEKVALCFQQHAVLTSNLEFPIGKIFGDMNGDIGCPEFWRQQFSENMAFVCTAQTLLSMFGAGFISMDRVNLLVFDEAHHTKKNHAYARIMEYYPRWENERPRILGMTASPVDTSKADVRIAAMDLEETLCGKIATISDESIGGFRDNRDETERTECYEKLEDPEHSKTNLWEAISRCIGHNPQFKAHLSFTRDASSVLGTWCADRYWQLLITNDEMAKIEAKTGRDTLDLDVFDSDEAIAAVSRTRDIIQDHQFGPITNNWSDLSSKVKTLHGILDNAFSQRLSKRCIVFVEQRTTAFLLADLFSQPGISIPGMRTAYMIGSNVTSGAACMSLKDQVVSLQKFKRGEFNCLFATSVAEEGIDVPECDVIVRFDLCVSAIQYIQSKGRARQSSFLYVTLVESKNILHHRKFQQAKSAAFELQRFCRALPDDRKVEDFDVRPEVLRSCESVIATEAGGGLKLVDSLACLAKYTSSLSRDGLQKVEYVVKPDKKQFIASVVLPDGSPIKTIQGVTQRTKQLARCSAAFEACRILIEKGYIDKHLQPAFAKKLPAMRNARLALSGDKKSEYEMLVKPRFWSLCLGPELPTALYQTTISLSQPAALGHPSRPLILLTRNPLPDIPSAPLFFSGGQTSAVRLSHSEPSLEVTAEEIRALSGFTLRIFAHVFSKEYEAEPHELPYFIAPRSVSKSQIKEYESNIDWEAVNYVAATDCLEWLKAPKEFFKDKFAADPWDGSRKYILRGINEQLKPSDPTPAGVPQPKSLAYKKVEQTIKEYSNSLSLQSRKRRNWSDDQPVVNAELLSIRRNFLDEFFIDDKADSTCYVILEPLRISPLPVDIAIMALLLPVVMYRIDSVLIASEICSLVDLAVRPELALEAVTKDSFNTEEHGENQVDFQPGMGKNYERLEFLGDTFLKMATTISVYTLYPNENEFEYHVKRMLMLNNKNLFTHAIEKKLPGYIRTRAFDRRTWYPSDLKLKKGKPTKAKARHCLSHKSIADVCEALIGAAYLTGKSNNSMDMAVKAVTAMVDSENHTMVKFSDYRARYTAPEWHSYEPNAAQRNMVERIAEITGYRFQCAPLLRSAFKHSSYVYEEKIRRDYQQLEFLGDALIDMVVVDFLYSRFPEADPKWLTEHKMAMVSNQFLGFLSVKLGLSKHLMLATSQLHSNIREYTAEAKEAEEKAKACEPQDSEAAADAPSVTQDFWAEIQQPPKALADVVESLVGAMFVDSGYSFSVVQDFFAKFIQPYFEDMALLSSFASNHPVTVLIHTLQEDYRCTQWKLHMASVPPSTDDAGVAILAESELLCALMIHGNVIAHATSTKSGVTAKLTVAKLALKKLESIQDANHFRTEMGCDCGGGGSAAAMN</sequence>
<keyword evidence="6" id="KW-0677">Repeat</keyword>
<reference evidence="24 25" key="1">
    <citation type="submission" date="2017-02" db="EMBL/GenBank/DDBJ databases">
        <title>Genomes of Trichoderma spp. with biocontrol activity.</title>
        <authorList>
            <person name="Gardiner D."/>
            <person name="Kazan K."/>
            <person name="Vos C."/>
            <person name="Harvey P."/>
        </authorList>
    </citation>
    <scope>NUCLEOTIDE SEQUENCE [LARGE SCALE GENOMIC DNA]</scope>
    <source>
        <strain evidence="24 25">A5MH</strain>
    </source>
</reference>
<dbReference type="GO" id="GO:0004386">
    <property type="term" value="F:helicase activity"/>
    <property type="evidence" value="ECO:0007669"/>
    <property type="project" value="UniProtKB-KW"/>
</dbReference>